<dbReference type="EC" id="1.14.99.33" evidence="2"/>
<name>A0ABY6T286_9GAMM</name>
<dbReference type="GO" id="GO:0016491">
    <property type="term" value="F:oxidoreductase activity"/>
    <property type="evidence" value="ECO:0007669"/>
    <property type="project" value="UniProtKB-KW"/>
</dbReference>
<dbReference type="Proteomes" id="UP000277577">
    <property type="component" value="Chromosome"/>
</dbReference>
<keyword evidence="3" id="KW-1185">Reference proteome</keyword>
<reference evidence="2 3" key="1">
    <citation type="submission" date="2018-12" db="EMBL/GenBank/DDBJ databases">
        <authorList>
            <consortium name="Pathogen Informatics"/>
        </authorList>
    </citation>
    <scope>NUCLEOTIDE SEQUENCE [LARGE SCALE GENOMIC DNA]</scope>
    <source>
        <strain evidence="2 3">NCTC11976</strain>
    </source>
</reference>
<feature type="transmembrane region" description="Helical" evidence="1">
    <location>
        <begin position="37"/>
        <end position="57"/>
    </location>
</feature>
<keyword evidence="1" id="KW-0812">Transmembrane</keyword>
<keyword evidence="1" id="KW-0472">Membrane</keyword>
<accession>A0ABY6T286</accession>
<gene>
    <name evidence="2" type="ORF">NCTC11976_00407</name>
</gene>
<dbReference type="EMBL" id="LR134173">
    <property type="protein sequence ID" value="VEB33580.1"/>
    <property type="molecule type" value="Genomic_DNA"/>
</dbReference>
<keyword evidence="1" id="KW-1133">Transmembrane helix</keyword>
<evidence type="ECO:0000313" key="2">
    <source>
        <dbReference type="EMBL" id="VEB33580.1"/>
    </source>
</evidence>
<organism evidence="2 3">
    <name type="scientific">Legionella cherrii</name>
    <dbReference type="NCBI Taxonomy" id="28084"/>
    <lineage>
        <taxon>Bacteria</taxon>
        <taxon>Pseudomonadati</taxon>
        <taxon>Pseudomonadota</taxon>
        <taxon>Gammaproteobacteria</taxon>
        <taxon>Legionellales</taxon>
        <taxon>Legionellaceae</taxon>
        <taxon>Legionella</taxon>
    </lineage>
</organism>
<protein>
    <submittedName>
        <fullName evidence="2">Fatty acid desaturase</fullName>
        <ecNumber evidence="2">1.14.99.33</ecNumber>
    </submittedName>
</protein>
<keyword evidence="2" id="KW-0560">Oxidoreductase</keyword>
<evidence type="ECO:0000313" key="3">
    <source>
        <dbReference type="Proteomes" id="UP000277577"/>
    </source>
</evidence>
<proteinExistence type="predicted"/>
<sequence>MSLIPKNSWKDVKLIKSSVARTLIPPACYNRSYVKTFFLVFFGLISFLIWIESYFFIV</sequence>
<evidence type="ECO:0000256" key="1">
    <source>
        <dbReference type="SAM" id="Phobius"/>
    </source>
</evidence>